<evidence type="ECO:0000313" key="2">
    <source>
        <dbReference type="Proteomes" id="UP001620645"/>
    </source>
</evidence>
<protein>
    <submittedName>
        <fullName evidence="1">Uncharacterized protein</fullName>
    </submittedName>
</protein>
<dbReference type="EMBL" id="JBICCN010000188">
    <property type="protein sequence ID" value="KAL3086808.1"/>
    <property type="molecule type" value="Genomic_DNA"/>
</dbReference>
<dbReference type="AlphaFoldDB" id="A0ABD2J886"/>
<comment type="caution">
    <text evidence="1">The sequence shown here is derived from an EMBL/GenBank/DDBJ whole genome shotgun (WGS) entry which is preliminary data.</text>
</comment>
<evidence type="ECO:0000313" key="1">
    <source>
        <dbReference type="EMBL" id="KAL3086808.1"/>
    </source>
</evidence>
<gene>
    <name evidence="1" type="ORF">niasHS_008595</name>
</gene>
<accession>A0ABD2J886</accession>
<name>A0ABD2J886_HETSC</name>
<keyword evidence="2" id="KW-1185">Reference proteome</keyword>
<dbReference type="Proteomes" id="UP001620645">
    <property type="component" value="Unassembled WGS sequence"/>
</dbReference>
<proteinExistence type="predicted"/>
<organism evidence="1 2">
    <name type="scientific">Heterodera schachtii</name>
    <name type="common">Sugarbeet cyst nematode worm</name>
    <name type="synonym">Tylenchus schachtii</name>
    <dbReference type="NCBI Taxonomy" id="97005"/>
    <lineage>
        <taxon>Eukaryota</taxon>
        <taxon>Metazoa</taxon>
        <taxon>Ecdysozoa</taxon>
        <taxon>Nematoda</taxon>
        <taxon>Chromadorea</taxon>
        <taxon>Rhabditida</taxon>
        <taxon>Tylenchina</taxon>
        <taxon>Tylenchomorpha</taxon>
        <taxon>Tylenchoidea</taxon>
        <taxon>Heteroderidae</taxon>
        <taxon>Heteroderinae</taxon>
        <taxon>Heterodera</taxon>
    </lineage>
</organism>
<sequence length="85" mass="9922">MDLLLESFRRAPSWTVLADNCLQMVKHLCGQQNPSLSPSFPSLARHLAQRNHRRWRRKAMALEQWMISRRSRSSLISSSRRTTSS</sequence>
<reference evidence="1 2" key="1">
    <citation type="submission" date="2024-10" db="EMBL/GenBank/DDBJ databases">
        <authorList>
            <person name="Kim D."/>
        </authorList>
    </citation>
    <scope>NUCLEOTIDE SEQUENCE [LARGE SCALE GENOMIC DNA]</scope>
    <source>
        <strain evidence="1">Taebaek</strain>
    </source>
</reference>